<comment type="caution">
    <text evidence="1">The sequence shown here is derived from an EMBL/GenBank/DDBJ whole genome shotgun (WGS) entry which is preliminary data.</text>
</comment>
<protein>
    <submittedName>
        <fullName evidence="1">Uncharacterized protein</fullName>
    </submittedName>
</protein>
<evidence type="ECO:0000313" key="1">
    <source>
        <dbReference type="EMBL" id="MBC8674451.1"/>
    </source>
</evidence>
<name>A0A926IZ82_AERHY</name>
<gene>
    <name evidence="1" type="ORF">H2136_22805</name>
</gene>
<accession>A0A926IZ82</accession>
<organism evidence="1">
    <name type="scientific">Aeromonas hydrophila</name>
    <dbReference type="NCBI Taxonomy" id="644"/>
    <lineage>
        <taxon>Bacteria</taxon>
        <taxon>Pseudomonadati</taxon>
        <taxon>Pseudomonadota</taxon>
        <taxon>Gammaproteobacteria</taxon>
        <taxon>Aeromonadales</taxon>
        <taxon>Aeromonadaceae</taxon>
        <taxon>Aeromonas</taxon>
    </lineage>
</organism>
<proteinExistence type="predicted"/>
<dbReference type="EMBL" id="JACLAN010000018">
    <property type="protein sequence ID" value="MBC8674451.1"/>
    <property type="molecule type" value="Genomic_DNA"/>
</dbReference>
<sequence length="62" mass="6684">MLFNHSINGVEHAAQQLSPARGSFIAQHAVGFWIDGVQVNADAKQIDGLLVVSLFISPPITR</sequence>
<dbReference type="AlphaFoldDB" id="A0A926IZ82"/>
<reference evidence="1" key="1">
    <citation type="submission" date="2020-07" db="EMBL/GenBank/DDBJ databases">
        <title>Carbapenem Resistant Aeromonas hydrophila Carrying blacphA7 Isolated from Two Solid Organ Transplant Patients.</title>
        <authorList>
            <person name="Hilt E."/>
            <person name="Fitzwater S.P."/>
            <person name="Ward K."/>
            <person name="De St Maurice A."/>
            <person name="Chandrasekaran S."/>
            <person name="Garner O.B."/>
            <person name="Yang S."/>
        </authorList>
    </citation>
    <scope>NUCLEOTIDE SEQUENCE</scope>
    <source>
        <strain evidence="1">B-1</strain>
    </source>
</reference>